<reference evidence="4 5" key="1">
    <citation type="submission" date="2023-04" db="EMBL/GenBank/DDBJ databases">
        <title>Forest soil microbial communities from Buena Vista Peninsula, Colon Province, Panama.</title>
        <authorList>
            <person name="Bouskill N."/>
        </authorList>
    </citation>
    <scope>NUCLEOTIDE SEQUENCE [LARGE SCALE GENOMIC DNA]</scope>
    <source>
        <strain evidence="4 5">AC80</strain>
    </source>
</reference>
<dbReference type="Gene3D" id="3.40.640.10">
    <property type="entry name" value="Type I PLP-dependent aspartate aminotransferase-like (Major domain)"/>
    <property type="match status" value="1"/>
</dbReference>
<dbReference type="PANTHER" id="PTHR45688">
    <property type="match status" value="1"/>
</dbReference>
<dbReference type="PANTHER" id="PTHR45688:SF13">
    <property type="entry name" value="ALANINE--GLYOXYLATE AMINOTRANSFERASE 2-LIKE"/>
    <property type="match status" value="1"/>
</dbReference>
<comment type="similarity">
    <text evidence="1 3">Belongs to the class-III pyridoxal-phosphate-dependent aminotransferase family.</text>
</comment>
<dbReference type="InterPro" id="IPR015421">
    <property type="entry name" value="PyrdxlP-dep_Trfase_major"/>
</dbReference>
<accession>A0ABT6L369</accession>
<dbReference type="Pfam" id="PF00202">
    <property type="entry name" value="Aminotran_3"/>
    <property type="match status" value="1"/>
</dbReference>
<sequence length="443" mass="47444">MNSKTMHMANAFDGSALDELDPDARTLIGRRDAVLSPSYRLFYREPIVAARGEGVWLYDPNGNQYLDVYNNVPAVGHSHPHVQRLVSEQLGVLNTHTRYLTEPVIAYSERLLALFGPELSKVVYTCTGSEAVDLALRVARYETGSAGIICTSHAYHGTTAAAAEISPSLGPNNPIGPNVVLVAPPDTYRQDPHTAGQEFADRVRDAISTLQERGVGFAGLIVDSILSSDGVQADPAGFLAPAAAAVRAAGGLWIADEVQPGFGRLGSGWWGFERHTLQPDLVVLGKPMGNGIPIAALVGRDNVMARFGRDIRYFNTFGGNPVSIAAATAVLDVIEADGLLENAREVGRQLLHGLTELAGRHAEIGDVRGSGLFVAVELVTDRDTKNPDPATASWIVNELRSRRILISASGPFENVLKIRPPLPFGAAHADQLLTELDDILGAR</sequence>
<evidence type="ECO:0000256" key="1">
    <source>
        <dbReference type="ARBA" id="ARBA00008954"/>
    </source>
</evidence>
<dbReference type="CDD" id="cd00610">
    <property type="entry name" value="OAT_like"/>
    <property type="match status" value="1"/>
</dbReference>
<protein>
    <submittedName>
        <fullName evidence="4">4-aminobutyrate aminotransferase-like enzyme</fullName>
    </submittedName>
</protein>
<keyword evidence="5" id="KW-1185">Reference proteome</keyword>
<dbReference type="InterPro" id="IPR005814">
    <property type="entry name" value="Aminotrans_3"/>
</dbReference>
<dbReference type="InterPro" id="IPR015422">
    <property type="entry name" value="PyrdxlP-dep_Trfase_small"/>
</dbReference>
<dbReference type="EMBL" id="JARXVE010000005">
    <property type="protein sequence ID" value="MDH6196667.1"/>
    <property type="molecule type" value="Genomic_DNA"/>
</dbReference>
<dbReference type="SUPFAM" id="SSF53383">
    <property type="entry name" value="PLP-dependent transferases"/>
    <property type="match status" value="1"/>
</dbReference>
<evidence type="ECO:0000313" key="5">
    <source>
        <dbReference type="Proteomes" id="UP001160130"/>
    </source>
</evidence>
<dbReference type="InterPro" id="IPR049704">
    <property type="entry name" value="Aminotrans_3_PPA_site"/>
</dbReference>
<dbReference type="Proteomes" id="UP001160130">
    <property type="component" value="Unassembled WGS sequence"/>
</dbReference>
<dbReference type="PROSITE" id="PS00600">
    <property type="entry name" value="AA_TRANSFER_CLASS_3"/>
    <property type="match status" value="1"/>
</dbReference>
<dbReference type="PIRSF" id="PIRSF000521">
    <property type="entry name" value="Transaminase_4ab_Lys_Orn"/>
    <property type="match status" value="1"/>
</dbReference>
<evidence type="ECO:0000256" key="2">
    <source>
        <dbReference type="ARBA" id="ARBA00022898"/>
    </source>
</evidence>
<keyword evidence="2 3" id="KW-0663">Pyridoxal phosphate</keyword>
<dbReference type="InterPro" id="IPR015424">
    <property type="entry name" value="PyrdxlP-dep_Trfase"/>
</dbReference>
<proteinExistence type="inferred from homology"/>
<name>A0ABT6L369_9MYCO</name>
<evidence type="ECO:0000313" key="4">
    <source>
        <dbReference type="EMBL" id="MDH6196667.1"/>
    </source>
</evidence>
<evidence type="ECO:0000256" key="3">
    <source>
        <dbReference type="RuleBase" id="RU003560"/>
    </source>
</evidence>
<gene>
    <name evidence="4" type="ORF">M2272_003320</name>
</gene>
<organism evidence="4 5">
    <name type="scientific">Mycolicibacterium frederiksbergense</name>
    <dbReference type="NCBI Taxonomy" id="117567"/>
    <lineage>
        <taxon>Bacteria</taxon>
        <taxon>Bacillati</taxon>
        <taxon>Actinomycetota</taxon>
        <taxon>Actinomycetes</taxon>
        <taxon>Mycobacteriales</taxon>
        <taxon>Mycobacteriaceae</taxon>
        <taxon>Mycolicibacterium</taxon>
    </lineage>
</organism>
<dbReference type="Gene3D" id="3.90.1150.10">
    <property type="entry name" value="Aspartate Aminotransferase, domain 1"/>
    <property type="match status" value="1"/>
</dbReference>
<comment type="caution">
    <text evidence="4">The sequence shown here is derived from an EMBL/GenBank/DDBJ whole genome shotgun (WGS) entry which is preliminary data.</text>
</comment>